<comment type="caution">
    <text evidence="2">The sequence shown here is derived from an EMBL/GenBank/DDBJ whole genome shotgun (WGS) entry which is preliminary data.</text>
</comment>
<proteinExistence type="predicted"/>
<feature type="transmembrane region" description="Helical" evidence="1">
    <location>
        <begin position="277"/>
        <end position="297"/>
    </location>
</feature>
<feature type="transmembrane region" description="Helical" evidence="1">
    <location>
        <begin position="309"/>
        <end position="335"/>
    </location>
</feature>
<keyword evidence="1" id="KW-0812">Transmembrane</keyword>
<feature type="transmembrane region" description="Helical" evidence="1">
    <location>
        <begin position="382"/>
        <end position="400"/>
    </location>
</feature>
<organism evidence="2 3">
    <name type="scientific">Rhodobacter capsulatus</name>
    <name type="common">Rhodopseudomonas capsulata</name>
    <dbReference type="NCBI Taxonomy" id="1061"/>
    <lineage>
        <taxon>Bacteria</taxon>
        <taxon>Pseudomonadati</taxon>
        <taxon>Pseudomonadota</taxon>
        <taxon>Alphaproteobacteria</taxon>
        <taxon>Rhodobacterales</taxon>
        <taxon>Rhodobacter group</taxon>
        <taxon>Rhodobacter</taxon>
    </lineage>
</organism>
<feature type="transmembrane region" description="Helical" evidence="1">
    <location>
        <begin position="174"/>
        <end position="194"/>
    </location>
</feature>
<feature type="transmembrane region" description="Helical" evidence="1">
    <location>
        <begin position="100"/>
        <end position="122"/>
    </location>
</feature>
<dbReference type="InterPro" id="IPR025291">
    <property type="entry name" value="DUF4153"/>
</dbReference>
<protein>
    <submittedName>
        <fullName evidence="2">DUF4153 domain-containing protein</fullName>
    </submittedName>
</protein>
<evidence type="ECO:0000313" key="2">
    <source>
        <dbReference type="EMBL" id="TKD13858.1"/>
    </source>
</evidence>
<feature type="transmembrane region" description="Helical" evidence="1">
    <location>
        <begin position="45"/>
        <end position="62"/>
    </location>
</feature>
<keyword evidence="1" id="KW-0472">Membrane</keyword>
<accession>A0A4U1JNI4</accession>
<feature type="transmembrane region" description="Helical" evidence="1">
    <location>
        <begin position="246"/>
        <end position="265"/>
    </location>
</feature>
<evidence type="ECO:0000313" key="3">
    <source>
        <dbReference type="Proteomes" id="UP000310597"/>
    </source>
</evidence>
<gene>
    <name evidence="2" type="ORF">FBT96_18595</name>
</gene>
<name>A0A4U1JNI4_RHOCA</name>
<evidence type="ECO:0000256" key="1">
    <source>
        <dbReference type="SAM" id="Phobius"/>
    </source>
</evidence>
<dbReference type="Pfam" id="PF13687">
    <property type="entry name" value="DUF4153"/>
    <property type="match status" value="1"/>
</dbReference>
<feature type="transmembrane region" description="Helical" evidence="1">
    <location>
        <begin position="134"/>
        <end position="154"/>
    </location>
</feature>
<reference evidence="2 3" key="1">
    <citation type="submission" date="2019-04" db="EMBL/GenBank/DDBJ databases">
        <title>Draft Whole-Genome sequence of the purple photosynthetic bacterium Rhodobacter capsulatus SP108 with an indigenous class A beta-lactamase.</title>
        <authorList>
            <person name="Robertson S."/>
            <person name="Meyer T.E."/>
            <person name="Kyndt J.A."/>
        </authorList>
    </citation>
    <scope>NUCLEOTIDE SEQUENCE [LARGE SCALE GENOMIC DNA]</scope>
    <source>
        <strain evidence="2 3">SP108</strain>
    </source>
</reference>
<sequence>MWFCRRSTGWRAGCRGGNGAVTGGSPIPSGLGKLAKTEAQMSSRVQFILIGMLGGVAFWGLFDAFERLEAWRLAVPALVCAGAFFFATLAMAPDLGLRRAALSGAGIAAAAGGLVALKGLGFETGAQMLSTGHLGVAMAVLAVMPVPFAIAFGLGGRAGLTDYRVLFTESWNIVVRYVSAGLFVATALLVLWLLGALLQLVDVTLLHDVLSDDLGLWLMSGAVLGLAFSVVTELSDTVSPYLLLRLLRLLTPLVLCVVVVFVAALPLRGLGALFGEISAASALLATAIAAIGLISIVADEDDAEAAQGLILTLSARGLMAFVPVLAGLAIWALALRIAQYGWTPERVAASALAFVVAGYGLGYLLALGLGRRWRAALRRTNVAMALAILALTVLWLSPVFSPEAIAVRSQLARFEAGRATVAQLPLWEMAHDWGFAGRRGLDRLRAQDEAALGARLQLLETVEGRWQFEHAVETGAPALDRLRAAVTLWPAGAAWPAGLAERLAGDLRSPDLGGCAVAAGGGTGRCALVLADLLPQTPGPEAVFLNAAGYFSADGVQVLHRLDTGDWVRGGQIVLGDKDTVSVAEMIAALRAGMPKTGPQTAPVTLQMLQLGRWQVGMTP</sequence>
<dbReference type="AlphaFoldDB" id="A0A4U1JNI4"/>
<feature type="transmembrane region" description="Helical" evidence="1">
    <location>
        <begin position="214"/>
        <end position="234"/>
    </location>
</feature>
<keyword evidence="1" id="KW-1133">Transmembrane helix</keyword>
<feature type="transmembrane region" description="Helical" evidence="1">
    <location>
        <begin position="347"/>
        <end position="370"/>
    </location>
</feature>
<dbReference type="EMBL" id="SWJZ01000107">
    <property type="protein sequence ID" value="TKD13858.1"/>
    <property type="molecule type" value="Genomic_DNA"/>
</dbReference>
<feature type="transmembrane region" description="Helical" evidence="1">
    <location>
        <begin position="74"/>
        <end position="93"/>
    </location>
</feature>
<dbReference type="Proteomes" id="UP000310597">
    <property type="component" value="Unassembled WGS sequence"/>
</dbReference>
<dbReference type="OrthoDB" id="7402611at2"/>